<feature type="region of interest" description="Disordered" evidence="1">
    <location>
        <begin position="1"/>
        <end position="20"/>
    </location>
</feature>
<accession>A0AA47MQA7</accession>
<evidence type="ECO:0000256" key="1">
    <source>
        <dbReference type="SAM" id="MobiDB-lite"/>
    </source>
</evidence>
<dbReference type="Proteomes" id="UP001174136">
    <property type="component" value="Unassembled WGS sequence"/>
</dbReference>
<keyword evidence="2" id="KW-1133">Transmembrane helix</keyword>
<gene>
    <name evidence="3" type="ORF">N1851_017401</name>
</gene>
<keyword evidence="4" id="KW-1185">Reference proteome</keyword>
<reference evidence="3" key="1">
    <citation type="journal article" date="2023" name="Front. Mar. Sci.">
        <title>A new Merluccius polli reference genome to investigate the effects of global change in West African waters.</title>
        <authorList>
            <person name="Mateo J.L."/>
            <person name="Blanco-Fernandez C."/>
            <person name="Garcia-Vazquez E."/>
            <person name="Machado-Schiaffino G."/>
        </authorList>
    </citation>
    <scope>NUCLEOTIDE SEQUENCE</scope>
    <source>
        <strain evidence="3">C29</strain>
        <tissue evidence="3">Fin</tissue>
    </source>
</reference>
<comment type="caution">
    <text evidence="3">The sequence shown here is derived from an EMBL/GenBank/DDBJ whole genome shotgun (WGS) entry which is preliminary data.</text>
</comment>
<dbReference type="AlphaFoldDB" id="A0AA47MQA7"/>
<keyword evidence="2" id="KW-0472">Membrane</keyword>
<organism evidence="3 4">
    <name type="scientific">Merluccius polli</name>
    <name type="common">Benguela hake</name>
    <name type="synonym">Merluccius cadenati</name>
    <dbReference type="NCBI Taxonomy" id="89951"/>
    <lineage>
        <taxon>Eukaryota</taxon>
        <taxon>Metazoa</taxon>
        <taxon>Chordata</taxon>
        <taxon>Craniata</taxon>
        <taxon>Vertebrata</taxon>
        <taxon>Euteleostomi</taxon>
        <taxon>Actinopterygii</taxon>
        <taxon>Neopterygii</taxon>
        <taxon>Teleostei</taxon>
        <taxon>Neoteleostei</taxon>
        <taxon>Acanthomorphata</taxon>
        <taxon>Zeiogadaria</taxon>
        <taxon>Gadariae</taxon>
        <taxon>Gadiformes</taxon>
        <taxon>Gadoidei</taxon>
        <taxon>Merlucciidae</taxon>
        <taxon>Merluccius</taxon>
    </lineage>
</organism>
<name>A0AA47MQA7_MERPO</name>
<evidence type="ECO:0000256" key="2">
    <source>
        <dbReference type="SAM" id="Phobius"/>
    </source>
</evidence>
<dbReference type="EMBL" id="JAOPHQ010003149">
    <property type="protein sequence ID" value="KAK0144225.1"/>
    <property type="molecule type" value="Genomic_DNA"/>
</dbReference>
<protein>
    <submittedName>
        <fullName evidence="3">Uncharacterized protein</fullName>
    </submittedName>
</protein>
<feature type="transmembrane region" description="Helical" evidence="2">
    <location>
        <begin position="71"/>
        <end position="92"/>
    </location>
</feature>
<evidence type="ECO:0000313" key="3">
    <source>
        <dbReference type="EMBL" id="KAK0144225.1"/>
    </source>
</evidence>
<evidence type="ECO:0000313" key="4">
    <source>
        <dbReference type="Proteomes" id="UP001174136"/>
    </source>
</evidence>
<proteinExistence type="predicted"/>
<keyword evidence="2" id="KW-0812">Transmembrane</keyword>
<sequence>MARAIHSRPNMMSKDTQGEREERIVDIYASPESLRDHHPDYAGNEESSMTLRTVRSQSSDAGSPLRCLTRAVVVLLGLLSLILLAGLFGFAMQYKTILEKTLSMDRDMEQFHQRLKNLTEERDALLRQWGCPSP</sequence>